<comment type="subunit">
    <text evidence="4">Probably forms a complex composed of NirD, NirL, NirG and NirH. All proteins are required for the total conversion of siroheme to didecarboxysiroheme.</text>
</comment>
<dbReference type="InterPro" id="IPR036390">
    <property type="entry name" value="WH_DNA-bd_sf"/>
</dbReference>
<evidence type="ECO:0000256" key="1">
    <source>
        <dbReference type="ARBA" id="ARBA00023239"/>
    </source>
</evidence>
<dbReference type="Proteomes" id="UP000010809">
    <property type="component" value="Chromosome"/>
</dbReference>
<evidence type="ECO:0000256" key="4">
    <source>
        <dbReference type="ARBA" id="ARBA00023465"/>
    </source>
</evidence>
<evidence type="ECO:0000256" key="7">
    <source>
        <dbReference type="ARBA" id="ARBA00048470"/>
    </source>
</evidence>
<comment type="pathway">
    <text evidence="2">Porphyrin-containing compound metabolism.</text>
</comment>
<keyword evidence="1" id="KW-0456">Lyase</keyword>
<keyword evidence="11" id="KW-1185">Reference proteome</keyword>
<comment type="catalytic activity">
    <reaction evidence="7">
        <text>siroheme + 2 H(+) = 12,18-didecarboxysiroheme + 2 CO2</text>
        <dbReference type="Rhea" id="RHEA:19093"/>
        <dbReference type="ChEBI" id="CHEBI:15378"/>
        <dbReference type="ChEBI" id="CHEBI:16526"/>
        <dbReference type="ChEBI" id="CHEBI:60052"/>
        <dbReference type="ChEBI" id="CHEBI:140497"/>
        <dbReference type="EC" id="4.1.1.111"/>
    </reaction>
</comment>
<dbReference type="PANTHER" id="PTHR43413">
    <property type="entry name" value="TRANSCRIPTIONAL REGULATOR, ASNC FAMILY"/>
    <property type="match status" value="1"/>
</dbReference>
<dbReference type="AlphaFoldDB" id="L0DWA6"/>
<organism evidence="10 11">
    <name type="scientific">Thioalkalivibrio nitratireducens (strain DSM 14787 / UNIQEM 213 / ALEN2)</name>
    <dbReference type="NCBI Taxonomy" id="1255043"/>
    <lineage>
        <taxon>Bacteria</taxon>
        <taxon>Pseudomonadati</taxon>
        <taxon>Pseudomonadota</taxon>
        <taxon>Gammaproteobacteria</taxon>
        <taxon>Chromatiales</taxon>
        <taxon>Ectothiorhodospiraceae</taxon>
        <taxon>Thioalkalivibrio</taxon>
    </lineage>
</organism>
<dbReference type="PATRIC" id="fig|1255043.3.peg.1666"/>
<feature type="domain" description="Siroheme decarboxylase AsnC-like ligand binding" evidence="8">
    <location>
        <begin position="77"/>
        <end position="165"/>
    </location>
</feature>
<dbReference type="STRING" id="1255043.TVNIR_1647"/>
<dbReference type="SUPFAM" id="SSF46785">
    <property type="entry name" value="Winged helix' DNA-binding domain"/>
    <property type="match status" value="1"/>
</dbReference>
<dbReference type="Pfam" id="PF17805">
    <property type="entry name" value="AsnC_trans_reg2"/>
    <property type="match status" value="1"/>
</dbReference>
<evidence type="ECO:0000313" key="11">
    <source>
        <dbReference type="Proteomes" id="UP000010809"/>
    </source>
</evidence>
<dbReference type="PANTHER" id="PTHR43413:SF1">
    <property type="entry name" value="SIROHEME DECARBOXYLASE NIRL SUBUNIT"/>
    <property type="match status" value="1"/>
</dbReference>
<dbReference type="InterPro" id="IPR053953">
    <property type="entry name" value="NirdL-like_HTH"/>
</dbReference>
<dbReference type="Pfam" id="PF22451">
    <property type="entry name" value="NirdL-like_HTH"/>
    <property type="match status" value="1"/>
</dbReference>
<evidence type="ECO:0000256" key="2">
    <source>
        <dbReference type="ARBA" id="ARBA00023444"/>
    </source>
</evidence>
<sequence length="173" mass="19351">MPATSRLSSAARDHTPVDELDRALIVATQAGLPLVPEPYEHLAAALGISGDEVMQRLRHMQARGIIRRIAAVPNHYRLGMTANGMSVWNVPDERIRELGRRVGALEFVSHCYHRSRHLPDWPYNLFAMVHAGSREEVLQKVASIAELLGPDHLGHEVLFSRRILKKTGMRLSA</sequence>
<dbReference type="GO" id="GO:0016829">
    <property type="term" value="F:lyase activity"/>
    <property type="evidence" value="ECO:0007669"/>
    <property type="project" value="UniProtKB-KW"/>
</dbReference>
<name>L0DWA6_THIND</name>
<evidence type="ECO:0000256" key="3">
    <source>
        <dbReference type="ARBA" id="ARBA00023457"/>
    </source>
</evidence>
<accession>L0DWA6</accession>
<dbReference type="eggNOG" id="COG1522">
    <property type="taxonomic scope" value="Bacteria"/>
</dbReference>
<dbReference type="KEGG" id="tni:TVNIR_1647"/>
<reference evidence="10" key="1">
    <citation type="submission" date="2015-12" db="EMBL/GenBank/DDBJ databases">
        <authorList>
            <person name="Tikhonova T.V."/>
            <person name="Pavlov A.R."/>
            <person name="Beletsky A.V."/>
            <person name="Mardanov A.V."/>
            <person name="Sorokin D.Y."/>
            <person name="Ravin N.V."/>
            <person name="Popov V.O."/>
        </authorList>
    </citation>
    <scope>NUCLEOTIDE SEQUENCE</scope>
    <source>
        <strain evidence="10">DSM 14787</strain>
    </source>
</reference>
<dbReference type="Gene3D" id="3.30.70.3460">
    <property type="match status" value="1"/>
</dbReference>
<proteinExistence type="inferred from homology"/>
<evidence type="ECO:0000256" key="5">
    <source>
        <dbReference type="ARBA" id="ARBA00023471"/>
    </source>
</evidence>
<feature type="domain" description="Siroheme decarboxylase NirL-like HTH" evidence="9">
    <location>
        <begin position="21"/>
        <end position="67"/>
    </location>
</feature>
<comment type="similarity">
    <text evidence="3">Belongs to the Ahb/Nir family.</text>
</comment>
<evidence type="ECO:0000313" key="10">
    <source>
        <dbReference type="EMBL" id="AGA33313.1"/>
    </source>
</evidence>
<dbReference type="HOGENOM" id="CLU_112007_0_1_6"/>
<gene>
    <name evidence="10" type="primary">nirH [H]</name>
    <name evidence="10" type="ordered locus">TVNIR_1647</name>
</gene>
<evidence type="ECO:0000259" key="9">
    <source>
        <dbReference type="Pfam" id="PF22451"/>
    </source>
</evidence>
<dbReference type="EC" id="4.1.1.111" evidence="5"/>
<comment type="function">
    <text evidence="6">Involved in heme d1 biosynthesis. Catalyzes the decarboxylation of siroheme into didecarboxysiroheme.</text>
</comment>
<protein>
    <recommendedName>
        <fullName evidence="5">siroheme decarboxylase</fullName>
        <ecNumber evidence="5">4.1.1.111</ecNumber>
    </recommendedName>
</protein>
<evidence type="ECO:0000256" key="6">
    <source>
        <dbReference type="ARBA" id="ARBA00045291"/>
    </source>
</evidence>
<dbReference type="InterPro" id="IPR040523">
    <property type="entry name" value="AsnC_trans_reg2"/>
</dbReference>
<dbReference type="EMBL" id="CP003989">
    <property type="protein sequence ID" value="AGA33313.1"/>
    <property type="molecule type" value="Genomic_DNA"/>
</dbReference>
<dbReference type="InterPro" id="IPR050684">
    <property type="entry name" value="HTH-Siroheme_Decarb"/>
</dbReference>
<evidence type="ECO:0000259" key="8">
    <source>
        <dbReference type="Pfam" id="PF17805"/>
    </source>
</evidence>